<reference evidence="2 3" key="1">
    <citation type="submission" date="2019-03" db="EMBL/GenBank/DDBJ databases">
        <title>Genomic Encyclopedia of Type Strains, Phase IV (KMG-IV): sequencing the most valuable type-strain genomes for metagenomic binning, comparative biology and taxonomic classification.</title>
        <authorList>
            <person name="Goeker M."/>
        </authorList>
    </citation>
    <scope>NUCLEOTIDE SEQUENCE [LARGE SCALE GENOMIC DNA]</scope>
    <source>
        <strain evidence="2 3">DSM 21153</strain>
    </source>
</reference>
<feature type="chain" id="PRO_5020999565" description="YpeB-like protein with protease inhibitory function" evidence="1">
    <location>
        <begin position="21"/>
        <end position="94"/>
    </location>
</feature>
<evidence type="ECO:0000313" key="2">
    <source>
        <dbReference type="EMBL" id="TCM78650.1"/>
    </source>
</evidence>
<accession>A0A4R1YMJ5</accession>
<evidence type="ECO:0000256" key="1">
    <source>
        <dbReference type="SAM" id="SignalP"/>
    </source>
</evidence>
<evidence type="ECO:0008006" key="4">
    <source>
        <dbReference type="Google" id="ProtNLM"/>
    </source>
</evidence>
<dbReference type="OrthoDB" id="7874896at2"/>
<keyword evidence="1" id="KW-0732">Signal</keyword>
<dbReference type="AlphaFoldDB" id="A0A4R1YMJ5"/>
<dbReference type="EMBL" id="SLVM01000025">
    <property type="protein sequence ID" value="TCM78650.1"/>
    <property type="molecule type" value="Genomic_DNA"/>
</dbReference>
<evidence type="ECO:0000313" key="3">
    <source>
        <dbReference type="Proteomes" id="UP000295277"/>
    </source>
</evidence>
<dbReference type="Proteomes" id="UP000295277">
    <property type="component" value="Unassembled WGS sequence"/>
</dbReference>
<keyword evidence="3" id="KW-1185">Reference proteome</keyword>
<protein>
    <recommendedName>
        <fullName evidence="4">YpeB-like protein with protease inhibitory function</fullName>
    </recommendedName>
</protein>
<comment type="caution">
    <text evidence="2">The sequence shown here is derived from an EMBL/GenBank/DDBJ whole genome shotgun (WGS) entry which is preliminary data.</text>
</comment>
<proteinExistence type="predicted"/>
<dbReference type="RefSeq" id="WP_132696262.1">
    <property type="nucleotide sequence ID" value="NZ_SLVM01000025.1"/>
</dbReference>
<organism evidence="2 3">
    <name type="scientific">Rhodovulum steppense</name>
    <dbReference type="NCBI Taxonomy" id="540251"/>
    <lineage>
        <taxon>Bacteria</taxon>
        <taxon>Pseudomonadati</taxon>
        <taxon>Pseudomonadota</taxon>
        <taxon>Alphaproteobacteria</taxon>
        <taxon>Rhodobacterales</taxon>
        <taxon>Paracoccaceae</taxon>
        <taxon>Rhodovulum</taxon>
    </lineage>
</organism>
<feature type="signal peptide" evidence="1">
    <location>
        <begin position="1"/>
        <end position="20"/>
    </location>
</feature>
<sequence>MKTLKTLAILAVLSPATAMAESSVSASDLDKFRAAMTATNCMVNNEQQAGQVERDTGFSEAKLEAIVVELRKLGEIENMNDQGGIRLISGDCAK</sequence>
<name>A0A4R1YMJ5_9RHOB</name>
<gene>
    <name evidence="2" type="ORF">EV216_12530</name>
</gene>